<dbReference type="PANTHER" id="PTHR42957">
    <property type="entry name" value="HELICASE MJ1565-RELATED"/>
    <property type="match status" value="1"/>
</dbReference>
<accession>A0AAU9ETZ3</accession>
<dbReference type="EMBL" id="AP028679">
    <property type="protein sequence ID" value="BEQ13273.1"/>
    <property type="molecule type" value="Genomic_DNA"/>
</dbReference>
<dbReference type="Gene3D" id="3.40.50.300">
    <property type="entry name" value="P-loop containing nucleotide triphosphate hydrolases"/>
    <property type="match status" value="2"/>
</dbReference>
<dbReference type="InterPro" id="IPR002789">
    <property type="entry name" value="HerA_central"/>
</dbReference>
<protein>
    <submittedName>
        <fullName evidence="2">ATPase</fullName>
    </submittedName>
</protein>
<keyword evidence="3" id="KW-1185">Reference proteome</keyword>
<dbReference type="InterPro" id="IPR027417">
    <property type="entry name" value="P-loop_NTPase"/>
</dbReference>
<dbReference type="Proteomes" id="UP001366166">
    <property type="component" value="Chromosome"/>
</dbReference>
<dbReference type="Pfam" id="PF01935">
    <property type="entry name" value="DUF87"/>
    <property type="match status" value="1"/>
</dbReference>
<organism evidence="2 3">
    <name type="scientific">Desulfoferula mesophila</name>
    <dbReference type="NCBI Taxonomy" id="3058419"/>
    <lineage>
        <taxon>Bacteria</taxon>
        <taxon>Pseudomonadati</taxon>
        <taxon>Thermodesulfobacteriota</taxon>
        <taxon>Desulfarculia</taxon>
        <taxon>Desulfarculales</taxon>
        <taxon>Desulfarculaceae</taxon>
        <taxon>Desulfoferula</taxon>
    </lineage>
</organism>
<dbReference type="SUPFAM" id="SSF52540">
    <property type="entry name" value="P-loop containing nucleoside triphosphate hydrolases"/>
    <property type="match status" value="1"/>
</dbReference>
<dbReference type="InterPro" id="IPR008571">
    <property type="entry name" value="HerA-like"/>
</dbReference>
<feature type="domain" description="Helicase HerA central" evidence="1">
    <location>
        <begin position="132"/>
        <end position="367"/>
    </location>
</feature>
<dbReference type="PANTHER" id="PTHR42957:SF1">
    <property type="entry name" value="HELICASE MJ1565-RELATED"/>
    <property type="match status" value="1"/>
</dbReference>
<dbReference type="RefSeq" id="WP_338604810.1">
    <property type="nucleotide sequence ID" value="NZ_AP028679.1"/>
</dbReference>
<dbReference type="AlphaFoldDB" id="A0AAU9ETZ3"/>
<evidence type="ECO:0000313" key="2">
    <source>
        <dbReference type="EMBL" id="BEQ13273.1"/>
    </source>
</evidence>
<sequence>MDQQTSLEIGQVISVAGSKVTGIMVKHSDAQQTEQAANATQVGSIVTIKTPSSLVFGVLASLTTQDPSYPFSSDQTRITEIDLVGESLRQDEAGNLIFQRGVSIYPGLGATILSTTSRDLAQIYAQPSKPSIKVGALRQDLSQPAYLKVDELVGKHFAILGHSGTGKSCAITLLLRTIFDDYPDGHVVMFDPHDEYTKTFGDRAEVITPDNLQLPYWLLNFEEITEALCSHEPGNREVEAPLLKEAIIEAKKAYMERNGERIPFTVDTPIPYHLNKVVEHLNAAMGRLNRTEKPQAYQRIIYRIESLKQDSRYRFMFFNTNVHDSMGDILSRLLRMPGENKPISIIGLAGMPSEIVDVVVSLLCRMIFDFAVWGDKERSVPILMICEEAHRYAPHDPDLGFAPTRRAISRIAKEGRKYGVSLGLVTQRPSEISEMIISQCSTLFIMRMSTEYDQNFVAHVLPETAAGLLLALPVLRTQEAIAVGEAVNFPMMIYFEALDSEYRPSSDTRSVSQGWLEEQADRELVDRTIERWRNQK</sequence>
<evidence type="ECO:0000259" key="1">
    <source>
        <dbReference type="Pfam" id="PF01935"/>
    </source>
</evidence>
<dbReference type="KEGG" id="dmp:FAK_03390"/>
<evidence type="ECO:0000313" key="3">
    <source>
        <dbReference type="Proteomes" id="UP001366166"/>
    </source>
</evidence>
<name>A0AAU9ETZ3_9BACT</name>
<reference evidence="3" key="1">
    <citation type="journal article" date="2023" name="Arch. Microbiol.">
        <title>Desulfoferula mesophilus gen. nov. sp. nov., a mesophilic sulfate-reducing bacterium isolated from a brackish lake sediment.</title>
        <authorList>
            <person name="Watanabe T."/>
            <person name="Yabe T."/>
            <person name="Tsuji J.M."/>
            <person name="Fukui M."/>
        </authorList>
    </citation>
    <scope>NUCLEOTIDE SEQUENCE [LARGE SCALE GENOMIC DNA]</scope>
    <source>
        <strain evidence="3">12FAK</strain>
    </source>
</reference>
<proteinExistence type="predicted"/>
<gene>
    <name evidence="2" type="ORF">FAK_03390</name>
</gene>